<reference evidence="3 4" key="1">
    <citation type="submission" date="2021-06" db="EMBL/GenBank/DDBJ databases">
        <title>Caerostris extrusa draft genome.</title>
        <authorList>
            <person name="Kono N."/>
            <person name="Arakawa K."/>
        </authorList>
    </citation>
    <scope>NUCLEOTIDE SEQUENCE [LARGE SCALE GENOMIC DNA]</scope>
</reference>
<feature type="compositionally biased region" description="Polar residues" evidence="1">
    <location>
        <begin position="1"/>
        <end position="20"/>
    </location>
</feature>
<evidence type="ECO:0000313" key="4">
    <source>
        <dbReference type="Proteomes" id="UP001054945"/>
    </source>
</evidence>
<keyword evidence="2" id="KW-1133">Transmembrane helix</keyword>
<feature type="transmembrane region" description="Helical" evidence="2">
    <location>
        <begin position="98"/>
        <end position="115"/>
    </location>
</feature>
<keyword evidence="2" id="KW-0472">Membrane</keyword>
<keyword evidence="4" id="KW-1185">Reference proteome</keyword>
<dbReference type="EMBL" id="BPLR01001233">
    <property type="protein sequence ID" value="GIZ00979.1"/>
    <property type="molecule type" value="Genomic_DNA"/>
</dbReference>
<dbReference type="Proteomes" id="UP001054945">
    <property type="component" value="Unassembled WGS sequence"/>
</dbReference>
<evidence type="ECO:0000313" key="3">
    <source>
        <dbReference type="EMBL" id="GIZ00979.1"/>
    </source>
</evidence>
<name>A0AAV4Y296_CAEEX</name>
<sequence>MGGQTVIKTGNDITEATTTHADPGSALARPMHSTLARRSGQSESCLNPPDPQRVLEQRHQQLNRQRAPTHAAFAAPCYETCPTCFVPVMRHAARRNLYIIRAYFSIVFFPLKIYLQV</sequence>
<accession>A0AAV4Y296</accession>
<evidence type="ECO:0000256" key="2">
    <source>
        <dbReference type="SAM" id="Phobius"/>
    </source>
</evidence>
<protein>
    <submittedName>
        <fullName evidence="3">Uncharacterized protein</fullName>
    </submittedName>
</protein>
<comment type="caution">
    <text evidence="3">The sequence shown here is derived from an EMBL/GenBank/DDBJ whole genome shotgun (WGS) entry which is preliminary data.</text>
</comment>
<dbReference type="AlphaFoldDB" id="A0AAV4Y296"/>
<organism evidence="3 4">
    <name type="scientific">Caerostris extrusa</name>
    <name type="common">Bark spider</name>
    <name type="synonym">Caerostris bankana</name>
    <dbReference type="NCBI Taxonomy" id="172846"/>
    <lineage>
        <taxon>Eukaryota</taxon>
        <taxon>Metazoa</taxon>
        <taxon>Ecdysozoa</taxon>
        <taxon>Arthropoda</taxon>
        <taxon>Chelicerata</taxon>
        <taxon>Arachnida</taxon>
        <taxon>Araneae</taxon>
        <taxon>Araneomorphae</taxon>
        <taxon>Entelegynae</taxon>
        <taxon>Araneoidea</taxon>
        <taxon>Araneidae</taxon>
        <taxon>Caerostris</taxon>
    </lineage>
</organism>
<feature type="region of interest" description="Disordered" evidence="1">
    <location>
        <begin position="1"/>
        <end position="51"/>
    </location>
</feature>
<evidence type="ECO:0000256" key="1">
    <source>
        <dbReference type="SAM" id="MobiDB-lite"/>
    </source>
</evidence>
<keyword evidence="2" id="KW-0812">Transmembrane</keyword>
<gene>
    <name evidence="3" type="ORF">CEXT_794611</name>
</gene>
<proteinExistence type="predicted"/>